<organism evidence="1 2">
    <name type="scientific">Paramuricea clavata</name>
    <name type="common">Red gorgonian</name>
    <name type="synonym">Violescent sea-whip</name>
    <dbReference type="NCBI Taxonomy" id="317549"/>
    <lineage>
        <taxon>Eukaryota</taxon>
        <taxon>Metazoa</taxon>
        <taxon>Cnidaria</taxon>
        <taxon>Anthozoa</taxon>
        <taxon>Octocorallia</taxon>
        <taxon>Malacalcyonacea</taxon>
        <taxon>Plexauridae</taxon>
        <taxon>Paramuricea</taxon>
    </lineage>
</organism>
<dbReference type="Proteomes" id="UP001152795">
    <property type="component" value="Unassembled WGS sequence"/>
</dbReference>
<accession>A0A7D9HTN5</accession>
<keyword evidence="2" id="KW-1185">Reference proteome</keyword>
<comment type="caution">
    <text evidence="1">The sequence shown here is derived from an EMBL/GenBank/DDBJ whole genome shotgun (WGS) entry which is preliminary data.</text>
</comment>
<name>A0A7D9HTN5_PARCT</name>
<dbReference type="PANTHER" id="PTHR47018:SF3">
    <property type="entry name" value="MYCBP-ASSOCIATED PROTEIN"/>
    <property type="match status" value="1"/>
</dbReference>
<dbReference type="PANTHER" id="PTHR47018">
    <property type="entry name" value="CXC DOMAIN-CONTAINING PROTEIN-RELATED"/>
    <property type="match status" value="1"/>
</dbReference>
<evidence type="ECO:0000313" key="2">
    <source>
        <dbReference type="Proteomes" id="UP001152795"/>
    </source>
</evidence>
<dbReference type="AlphaFoldDB" id="A0A7D9HTN5"/>
<evidence type="ECO:0000313" key="1">
    <source>
        <dbReference type="EMBL" id="CAB3989605.1"/>
    </source>
</evidence>
<gene>
    <name evidence="1" type="ORF">PACLA_8A061432</name>
</gene>
<reference evidence="1" key="1">
    <citation type="submission" date="2020-04" db="EMBL/GenBank/DDBJ databases">
        <authorList>
            <person name="Alioto T."/>
            <person name="Alioto T."/>
            <person name="Gomez Garrido J."/>
        </authorList>
    </citation>
    <scope>NUCLEOTIDE SEQUENCE</scope>
    <source>
        <strain evidence="1">A484AB</strain>
    </source>
</reference>
<protein>
    <submittedName>
        <fullName evidence="1">Uncharacterized protein</fullName>
    </submittedName>
</protein>
<dbReference type="EMBL" id="CACRXK020001518">
    <property type="protein sequence ID" value="CAB3989605.1"/>
    <property type="molecule type" value="Genomic_DNA"/>
</dbReference>
<proteinExistence type="predicted"/>
<sequence>MSGGKEPTPFHVMVAEEVHSLTRSKELITALNRHGICVSYNTVKRIDVDIAEQIISTAGDNRIQLPPVLESSSPLNAAMGNFDRNESRLAGTGSTHDTILVLFQNVPTTNSENPSDESNISTRPFFAQSRTTVKLRSKVRCQQLIRMGAMKERGKIGEDFEVSESVFNPYSTFTERNNTSTSETPATGASSTTESISVTCDYLNTSAVILEPSVEATGDMPNPNVVGTSTDSSSKTTDLVSSFSLCKQSMKSIRLDYFLWLVNCYNWKGNGDGLCCPGIYSLGKFHRELEFPCYHKILTPILPYPATTYDAILTTMINFQDALKQKGDSYGGLWADEGVYRIANEIQLLKPEQFSNIFLGLGGFHMEKIVLACLGAYLEPSGIFSVLVETECYGPDTINSVISGSHYSRTRTAHSMIHEVLMSMMFKAFIEENPEKEMEVEGFVIDCQSINIGNEVWNAMKERVETTEEDFELYIKEMHSKSKSFAFWNTYVSDLYPMFFFGRTNYCRWTPMFLQDCYQLKDKFPLLYKSYMDSGFVMNGNRKGSGVPFDQALEQCYNRPAKVSGGIIGVTRKKDAVALWDIIKHKKDQYVHLLKMQEDVEGELSLHHDFNESTATKISAMVQEIDTYLLMWFNTRPGHT</sequence>